<gene>
    <name evidence="13" type="ORF">DFQ45_102108</name>
</gene>
<reference evidence="13 14" key="1">
    <citation type="submission" date="2019-03" db="EMBL/GenBank/DDBJ databases">
        <title>Genomic Encyclopedia of Type Strains, Phase IV (KMG-IV): sequencing the most valuable type-strain genomes for metagenomic binning, comparative biology and taxonomic classification.</title>
        <authorList>
            <person name="Goeker M."/>
        </authorList>
    </citation>
    <scope>NUCLEOTIDE SEQUENCE [LARGE SCALE GENOMIC DNA]</scope>
    <source>
        <strain evidence="13 14">DSM 28679</strain>
    </source>
</reference>
<dbReference type="Pfam" id="PF00672">
    <property type="entry name" value="HAMP"/>
    <property type="match status" value="1"/>
</dbReference>
<dbReference type="SMART" id="SM00304">
    <property type="entry name" value="HAMP"/>
    <property type="match status" value="1"/>
</dbReference>
<keyword evidence="14" id="KW-1185">Reference proteome</keyword>
<dbReference type="InterPro" id="IPR033480">
    <property type="entry name" value="sCache_2"/>
</dbReference>
<protein>
    <submittedName>
        <fullName evidence="13">Methyl-accepting chemotaxis sensory transducer with Cache sensor</fullName>
    </submittedName>
</protein>
<dbReference type="Proteomes" id="UP000294575">
    <property type="component" value="Unassembled WGS sequence"/>
</dbReference>
<feature type="transmembrane region" description="Helical" evidence="10">
    <location>
        <begin position="210"/>
        <end position="232"/>
    </location>
</feature>
<proteinExistence type="inferred from homology"/>
<dbReference type="GO" id="GO:0007165">
    <property type="term" value="P:signal transduction"/>
    <property type="evidence" value="ECO:0007669"/>
    <property type="project" value="UniProtKB-KW"/>
</dbReference>
<dbReference type="GO" id="GO:0006935">
    <property type="term" value="P:chemotaxis"/>
    <property type="evidence" value="ECO:0007669"/>
    <property type="project" value="UniProtKB-ARBA"/>
</dbReference>
<dbReference type="CDD" id="cd06225">
    <property type="entry name" value="HAMP"/>
    <property type="match status" value="1"/>
</dbReference>
<dbReference type="AlphaFoldDB" id="A0A4R6U176"/>
<dbReference type="PANTHER" id="PTHR32089:SF119">
    <property type="entry name" value="METHYL-ACCEPTING CHEMOTAXIS PROTEIN CTPL"/>
    <property type="match status" value="1"/>
</dbReference>
<dbReference type="Gene3D" id="3.30.450.20">
    <property type="entry name" value="PAS domain"/>
    <property type="match status" value="1"/>
</dbReference>
<evidence type="ECO:0000313" key="14">
    <source>
        <dbReference type="Proteomes" id="UP000294575"/>
    </source>
</evidence>
<evidence type="ECO:0000256" key="3">
    <source>
        <dbReference type="ARBA" id="ARBA00022692"/>
    </source>
</evidence>
<evidence type="ECO:0000256" key="4">
    <source>
        <dbReference type="ARBA" id="ARBA00022989"/>
    </source>
</evidence>
<dbReference type="FunFam" id="1.10.287.950:FF:000001">
    <property type="entry name" value="Methyl-accepting chemotaxis sensory transducer"/>
    <property type="match status" value="1"/>
</dbReference>
<evidence type="ECO:0000256" key="8">
    <source>
        <dbReference type="PROSITE-ProRule" id="PRU00284"/>
    </source>
</evidence>
<dbReference type="SMART" id="SM00283">
    <property type="entry name" value="MA"/>
    <property type="match status" value="1"/>
</dbReference>
<accession>A0A4R6U176</accession>
<comment type="caution">
    <text evidence="13">The sequence shown here is derived from an EMBL/GenBank/DDBJ whole genome shotgun (WGS) entry which is preliminary data.</text>
</comment>
<dbReference type="RefSeq" id="WP_101497447.1">
    <property type="nucleotide sequence ID" value="NZ_LNJZ01000009.1"/>
</dbReference>
<keyword evidence="3 10" id="KW-0812">Transmembrane</keyword>
<dbReference type="InterPro" id="IPR004089">
    <property type="entry name" value="MCPsignal_dom"/>
</dbReference>
<evidence type="ECO:0000259" key="11">
    <source>
        <dbReference type="PROSITE" id="PS50111"/>
    </source>
</evidence>
<comment type="similarity">
    <text evidence="7">Belongs to the methyl-accepting chemotaxis (MCP) protein family.</text>
</comment>
<name>A0A4R6U176_9GAMM</name>
<evidence type="ECO:0000256" key="5">
    <source>
        <dbReference type="ARBA" id="ARBA00023136"/>
    </source>
</evidence>
<dbReference type="PROSITE" id="PS50111">
    <property type="entry name" value="CHEMOTAXIS_TRANSDUC_2"/>
    <property type="match status" value="1"/>
</dbReference>
<feature type="domain" description="HAMP" evidence="12">
    <location>
        <begin position="233"/>
        <end position="287"/>
    </location>
</feature>
<dbReference type="PANTHER" id="PTHR32089">
    <property type="entry name" value="METHYL-ACCEPTING CHEMOTAXIS PROTEIN MCPB"/>
    <property type="match status" value="1"/>
</dbReference>
<feature type="coiled-coil region" evidence="9">
    <location>
        <begin position="440"/>
        <end position="467"/>
    </location>
</feature>
<dbReference type="SMART" id="SM01049">
    <property type="entry name" value="Cache_2"/>
    <property type="match status" value="1"/>
</dbReference>
<keyword evidence="4 10" id="KW-1133">Transmembrane helix</keyword>
<sequence>MNSFSIRTRVLFLALLPVTLLAAFLTYYSFEQARKIGDQAILEFTTNMETSTRQELRNYVELARTSIEHLYRQPGSANNPAIQQQAWEILSQLRFDDSGSTGYFFAYDTQGVNVMHGVNPALVGKNLLDFKDPNGVLMIRQLLAAAQKGGDFTPYSWENTQTRSIEPKLGYSIMLEDWGIMLGTGFWISGLEQQVAHMQQSVADSIRSTLIGSLTTALIALVVIVALALLVVRTISQPLASAVLAMNDVARGDGDLTRRLAVNGKDEISQLACAFNSFADQVQGLIKNINSTSGTLNDSSIELAEIMRQAEQGVEQQKSESDQVATAMDEMTATAHEVASSASEASQAAHSAASQVNDAQTLVVQTQSVIAGLSEQVTEGVHIIETLGADAQRIDSVLEVIRNIAEQTNLLALNAAIEAARAGESGRGFAVVADEVRTLASRTQDSIQEIQQTIEALQEDAGKAVNTITSISQRSEETVNQTRAVSQALQSITEAVNIINDMNLQIASAAEEQTAVSGHINQNIHQIVAINQQTSDGTRQAGTATARLSDLAAQLAREVSRYRV</sequence>
<dbReference type="CDD" id="cd11386">
    <property type="entry name" value="MCP_signal"/>
    <property type="match status" value="1"/>
</dbReference>
<dbReference type="Gene3D" id="1.10.287.950">
    <property type="entry name" value="Methyl-accepting chemotaxis protein"/>
    <property type="match status" value="1"/>
</dbReference>
<keyword evidence="5 10" id="KW-0472">Membrane</keyword>
<keyword evidence="9" id="KW-0175">Coiled coil</keyword>
<keyword evidence="2" id="KW-1003">Cell membrane</keyword>
<evidence type="ECO:0000256" key="6">
    <source>
        <dbReference type="ARBA" id="ARBA00023224"/>
    </source>
</evidence>
<evidence type="ECO:0000256" key="1">
    <source>
        <dbReference type="ARBA" id="ARBA00004651"/>
    </source>
</evidence>
<dbReference type="EMBL" id="SNYK01000002">
    <property type="protein sequence ID" value="TDQ39416.1"/>
    <property type="molecule type" value="Genomic_DNA"/>
</dbReference>
<comment type="subcellular location">
    <subcellularLocation>
        <location evidence="1">Cell membrane</location>
        <topology evidence="1">Multi-pass membrane protein</topology>
    </subcellularLocation>
</comment>
<dbReference type="SUPFAM" id="SSF58104">
    <property type="entry name" value="Methyl-accepting chemotaxis protein (MCP) signaling domain"/>
    <property type="match status" value="1"/>
</dbReference>
<evidence type="ECO:0000313" key="13">
    <source>
        <dbReference type="EMBL" id="TDQ39416.1"/>
    </source>
</evidence>
<evidence type="ECO:0000256" key="7">
    <source>
        <dbReference type="ARBA" id="ARBA00029447"/>
    </source>
</evidence>
<dbReference type="PROSITE" id="PS50885">
    <property type="entry name" value="HAMP"/>
    <property type="match status" value="1"/>
</dbReference>
<dbReference type="Pfam" id="PF00015">
    <property type="entry name" value="MCPsignal"/>
    <property type="match status" value="1"/>
</dbReference>
<keyword evidence="6 8" id="KW-0807">Transducer</keyword>
<evidence type="ECO:0000256" key="9">
    <source>
        <dbReference type="SAM" id="Coils"/>
    </source>
</evidence>
<evidence type="ECO:0000259" key="12">
    <source>
        <dbReference type="PROSITE" id="PS50885"/>
    </source>
</evidence>
<organism evidence="13 14">
    <name type="scientific">Thiopseudomonas denitrificans</name>
    <dbReference type="NCBI Taxonomy" id="1501432"/>
    <lineage>
        <taxon>Bacteria</taxon>
        <taxon>Pseudomonadati</taxon>
        <taxon>Pseudomonadota</taxon>
        <taxon>Gammaproteobacteria</taxon>
        <taxon>Pseudomonadales</taxon>
        <taxon>Pseudomonadaceae</taxon>
        <taxon>Thiopseudomonas</taxon>
    </lineage>
</organism>
<dbReference type="Pfam" id="PF17200">
    <property type="entry name" value="sCache_2"/>
    <property type="match status" value="1"/>
</dbReference>
<dbReference type="OrthoDB" id="2489132at2"/>
<dbReference type="InterPro" id="IPR003660">
    <property type="entry name" value="HAMP_dom"/>
</dbReference>
<dbReference type="GO" id="GO:0005886">
    <property type="term" value="C:plasma membrane"/>
    <property type="evidence" value="ECO:0007669"/>
    <property type="project" value="UniProtKB-SubCell"/>
</dbReference>
<evidence type="ECO:0000256" key="2">
    <source>
        <dbReference type="ARBA" id="ARBA00022475"/>
    </source>
</evidence>
<evidence type="ECO:0000256" key="10">
    <source>
        <dbReference type="SAM" id="Phobius"/>
    </source>
</evidence>
<feature type="domain" description="Methyl-accepting transducer" evidence="11">
    <location>
        <begin position="292"/>
        <end position="528"/>
    </location>
</feature>